<dbReference type="PANTHER" id="PTHR30283">
    <property type="entry name" value="PEROXIDE STRESS RESPONSE PROTEIN YAAA"/>
    <property type="match status" value="1"/>
</dbReference>
<dbReference type="HAMAP" id="MF_00652">
    <property type="entry name" value="UPF0246"/>
    <property type="match status" value="1"/>
</dbReference>
<dbReference type="GO" id="GO:0033194">
    <property type="term" value="P:response to hydroperoxide"/>
    <property type="evidence" value="ECO:0007669"/>
    <property type="project" value="TreeGrafter"/>
</dbReference>
<dbReference type="PANTHER" id="PTHR30283:SF4">
    <property type="entry name" value="PEROXIDE STRESS RESISTANCE PROTEIN YAAA"/>
    <property type="match status" value="1"/>
</dbReference>
<dbReference type="AlphaFoldDB" id="A0A0R1SEY4"/>
<protein>
    <recommendedName>
        <fullName evidence="1">UPF0246 protein FC85_GL000977</fullName>
    </recommendedName>
</protein>
<reference evidence="2 3" key="1">
    <citation type="journal article" date="2015" name="Genome Announc.">
        <title>Expanding the biotechnology potential of lactobacilli through comparative genomics of 213 strains and associated genera.</title>
        <authorList>
            <person name="Sun Z."/>
            <person name="Harris H.M."/>
            <person name="McCann A."/>
            <person name="Guo C."/>
            <person name="Argimon S."/>
            <person name="Zhang W."/>
            <person name="Yang X."/>
            <person name="Jeffery I.B."/>
            <person name="Cooney J.C."/>
            <person name="Kagawa T.F."/>
            <person name="Liu W."/>
            <person name="Song Y."/>
            <person name="Salvetti E."/>
            <person name="Wrobel A."/>
            <person name="Rasinkangas P."/>
            <person name="Parkhill J."/>
            <person name="Rea M.C."/>
            <person name="O'Sullivan O."/>
            <person name="Ritari J."/>
            <person name="Douillard F.P."/>
            <person name="Paul Ross R."/>
            <person name="Yang R."/>
            <person name="Briner A.E."/>
            <person name="Felis G.E."/>
            <person name="de Vos W.M."/>
            <person name="Barrangou R."/>
            <person name="Klaenhammer T.R."/>
            <person name="Caufield P.W."/>
            <person name="Cui Y."/>
            <person name="Zhang H."/>
            <person name="O'Toole P.W."/>
        </authorList>
    </citation>
    <scope>NUCLEOTIDE SEQUENCE [LARGE SCALE GENOMIC DNA]</scope>
    <source>
        <strain evidence="2 3">DSM 14421</strain>
    </source>
</reference>
<comment type="similarity">
    <text evidence="1">Belongs to the UPF0246 family.</text>
</comment>
<dbReference type="RefSeq" id="WP_057865425.1">
    <property type="nucleotide sequence ID" value="NZ_AZEY01000090.1"/>
</dbReference>
<dbReference type="GO" id="GO:0005829">
    <property type="term" value="C:cytosol"/>
    <property type="evidence" value="ECO:0007669"/>
    <property type="project" value="TreeGrafter"/>
</dbReference>
<comment type="caution">
    <text evidence="2">The sequence shown here is derived from an EMBL/GenBank/DDBJ whole genome shotgun (WGS) entry which is preliminary data.</text>
</comment>
<dbReference type="STRING" id="1423739.FC85_GL000977"/>
<evidence type="ECO:0000313" key="3">
    <source>
        <dbReference type="Proteomes" id="UP000052013"/>
    </source>
</evidence>
<evidence type="ECO:0000313" key="2">
    <source>
        <dbReference type="EMBL" id="KRL64467.1"/>
    </source>
</evidence>
<dbReference type="Proteomes" id="UP000052013">
    <property type="component" value="Unassembled WGS sequence"/>
</dbReference>
<sequence>MKLIISPAKKMIVNTDDFEATELPQYLEKTRHILLAMRQLSYSELQTLWHTSDNLTQVNYDQLQKINLTKQLTPAVLSFTGIQYQYMTPDLLTAPALDYLQNNLRILSGFYGILKPFDGISPYRLEMQAKLAIDGKKNLYSFWGDQLYQAISSKHEPIVNLASKEYSKTISSFLQPQDQFINIVFGHFIDGKVKTRATLAKMARGEMVRFIAENQLQKIDDLKFFDSSHYEFSQRHSTNTQLVFIDRYK</sequence>
<dbReference type="Pfam" id="PF03883">
    <property type="entry name" value="H2O2_YaaD"/>
    <property type="match status" value="1"/>
</dbReference>
<organism evidence="2 3">
    <name type="scientific">Lentilactobacillus diolivorans DSM 14421</name>
    <dbReference type="NCBI Taxonomy" id="1423739"/>
    <lineage>
        <taxon>Bacteria</taxon>
        <taxon>Bacillati</taxon>
        <taxon>Bacillota</taxon>
        <taxon>Bacilli</taxon>
        <taxon>Lactobacillales</taxon>
        <taxon>Lactobacillaceae</taxon>
        <taxon>Lentilactobacillus</taxon>
    </lineage>
</organism>
<dbReference type="NCBIfam" id="NF002543">
    <property type="entry name" value="PRK02101.1-4"/>
    <property type="match status" value="1"/>
</dbReference>
<dbReference type="PATRIC" id="fig|1423739.3.peg.1026"/>
<name>A0A0R1SEY4_9LACO</name>
<evidence type="ECO:0000256" key="1">
    <source>
        <dbReference type="HAMAP-Rule" id="MF_00652"/>
    </source>
</evidence>
<dbReference type="EMBL" id="AZEY01000090">
    <property type="protein sequence ID" value="KRL64467.1"/>
    <property type="molecule type" value="Genomic_DNA"/>
</dbReference>
<dbReference type="InterPro" id="IPR005583">
    <property type="entry name" value="YaaA"/>
</dbReference>
<proteinExistence type="inferred from homology"/>
<gene>
    <name evidence="2" type="ORF">FC85_GL000977</name>
</gene>
<accession>A0A0R1SEY4</accession>